<proteinExistence type="predicted"/>
<dbReference type="Pfam" id="PF07681">
    <property type="entry name" value="DoxX"/>
    <property type="match status" value="1"/>
</dbReference>
<evidence type="ECO:0000256" key="3">
    <source>
        <dbReference type="ARBA" id="ARBA00022989"/>
    </source>
</evidence>
<dbReference type="GeneID" id="93474593"/>
<keyword evidence="4 5" id="KW-0472">Membrane</keyword>
<dbReference type="PANTHER" id="PTHR39157">
    <property type="entry name" value="INTEGRAL MEMBRANE PROTEIN-RELATED"/>
    <property type="match status" value="1"/>
</dbReference>
<evidence type="ECO:0000256" key="4">
    <source>
        <dbReference type="ARBA" id="ARBA00023136"/>
    </source>
</evidence>
<evidence type="ECO:0000256" key="1">
    <source>
        <dbReference type="ARBA" id="ARBA00004141"/>
    </source>
</evidence>
<evidence type="ECO:0000313" key="7">
    <source>
        <dbReference type="Proteomes" id="UP001364764"/>
    </source>
</evidence>
<evidence type="ECO:0000256" key="2">
    <source>
        <dbReference type="ARBA" id="ARBA00022692"/>
    </source>
</evidence>
<dbReference type="InterPro" id="IPR032808">
    <property type="entry name" value="DoxX"/>
</dbReference>
<organism evidence="6 7">
    <name type="scientific">Paenibacillus amylolyticus</name>
    <dbReference type="NCBI Taxonomy" id="1451"/>
    <lineage>
        <taxon>Bacteria</taxon>
        <taxon>Bacillati</taxon>
        <taxon>Bacillota</taxon>
        <taxon>Bacilli</taxon>
        <taxon>Bacillales</taxon>
        <taxon>Paenibacillaceae</taxon>
        <taxon>Paenibacillus</taxon>
    </lineage>
</organism>
<dbReference type="RefSeq" id="WP_036606056.1">
    <property type="nucleotide sequence ID" value="NZ_BIMJ01000011.1"/>
</dbReference>
<feature type="transmembrane region" description="Helical" evidence="5">
    <location>
        <begin position="89"/>
        <end position="115"/>
    </location>
</feature>
<dbReference type="EMBL" id="CP145892">
    <property type="protein sequence ID" value="WWP21356.1"/>
    <property type="molecule type" value="Genomic_DNA"/>
</dbReference>
<feature type="transmembrane region" description="Helical" evidence="5">
    <location>
        <begin position="12"/>
        <end position="30"/>
    </location>
</feature>
<sequence length="180" mass="19678">MFSTNQWLRENKVAMWILTVLRVYIGYDWMTHGWSKLTGGFQAGGFLAGAVEKATGDHPAVQAWWATFLEKFAVPNAGLFDFVIPLGEFLVGLGLILGCFTTLAALMAMVMNFAFLFSGTVSTNAQLVVMEIFLVVAGANAGKIGLDHWVLPYLRGLFTRNNKGNLPKDTPTISPTQKTA</sequence>
<evidence type="ECO:0000313" key="6">
    <source>
        <dbReference type="EMBL" id="WWP21356.1"/>
    </source>
</evidence>
<gene>
    <name evidence="6" type="ORF">V6668_03970</name>
</gene>
<reference evidence="6 7" key="1">
    <citation type="submission" date="2024-02" db="EMBL/GenBank/DDBJ databases">
        <title>Complete sequences of two Paenibacillus sp. strains and one Lysinibacillus strain isolated from the environment on STAA medium highlight biotechnological potential.</title>
        <authorList>
            <person name="Attere S.A."/>
            <person name="Piche L.C."/>
            <person name="Intertaglia L."/>
            <person name="Lami R."/>
            <person name="Charette S.J."/>
            <person name="Vincent A.T."/>
        </authorList>
    </citation>
    <scope>NUCLEOTIDE SEQUENCE [LARGE SCALE GENOMIC DNA]</scope>
    <source>
        <strain evidence="6 7">Y5S-7</strain>
    </source>
</reference>
<protein>
    <submittedName>
        <fullName evidence="6">DoxX family protein</fullName>
    </submittedName>
</protein>
<dbReference type="AlphaFoldDB" id="A0ABD8AUY1"/>
<name>A0ABD8AUY1_PAEAM</name>
<dbReference type="PANTHER" id="PTHR39157:SF1">
    <property type="entry name" value="DOXX FAMILY PROTEIN"/>
    <property type="match status" value="1"/>
</dbReference>
<dbReference type="Proteomes" id="UP001364764">
    <property type="component" value="Chromosome"/>
</dbReference>
<accession>A0ABD8AUY1</accession>
<keyword evidence="2 5" id="KW-0812">Transmembrane</keyword>
<keyword evidence="3 5" id="KW-1133">Transmembrane helix</keyword>
<comment type="subcellular location">
    <subcellularLocation>
        <location evidence="1">Membrane</location>
        <topology evidence="1">Multi-pass membrane protein</topology>
    </subcellularLocation>
</comment>
<dbReference type="GO" id="GO:0016020">
    <property type="term" value="C:membrane"/>
    <property type="evidence" value="ECO:0007669"/>
    <property type="project" value="UniProtKB-SubCell"/>
</dbReference>
<evidence type="ECO:0000256" key="5">
    <source>
        <dbReference type="SAM" id="Phobius"/>
    </source>
</evidence>